<keyword evidence="5 6" id="KW-0472">Membrane</keyword>
<dbReference type="InterPro" id="IPR011701">
    <property type="entry name" value="MFS"/>
</dbReference>
<keyword evidence="4 6" id="KW-1133">Transmembrane helix</keyword>
<dbReference type="AlphaFoldDB" id="A0A2S3VR05"/>
<feature type="transmembrane region" description="Helical" evidence="6">
    <location>
        <begin position="259"/>
        <end position="278"/>
    </location>
</feature>
<accession>A0A2S3VR05</accession>
<evidence type="ECO:0000256" key="2">
    <source>
        <dbReference type="ARBA" id="ARBA00022448"/>
    </source>
</evidence>
<protein>
    <recommendedName>
        <fullName evidence="7">Major facilitator superfamily (MFS) profile domain-containing protein</fullName>
    </recommendedName>
</protein>
<dbReference type="PRINTS" id="PR01035">
    <property type="entry name" value="TCRTETA"/>
</dbReference>
<evidence type="ECO:0000256" key="1">
    <source>
        <dbReference type="ARBA" id="ARBA00004141"/>
    </source>
</evidence>
<evidence type="ECO:0000259" key="7">
    <source>
        <dbReference type="PROSITE" id="PS50850"/>
    </source>
</evidence>
<dbReference type="GO" id="GO:0016020">
    <property type="term" value="C:membrane"/>
    <property type="evidence" value="ECO:0007669"/>
    <property type="project" value="UniProtKB-SubCell"/>
</dbReference>
<dbReference type="Gene3D" id="1.20.1250.20">
    <property type="entry name" value="MFS general substrate transporter like domains"/>
    <property type="match status" value="1"/>
</dbReference>
<organism evidence="8 9">
    <name type="scientific">Pseudomonas laurylsulfativorans</name>
    <dbReference type="NCBI Taxonomy" id="1943631"/>
    <lineage>
        <taxon>Bacteria</taxon>
        <taxon>Pseudomonadati</taxon>
        <taxon>Pseudomonadota</taxon>
        <taxon>Gammaproteobacteria</taxon>
        <taxon>Pseudomonadales</taxon>
        <taxon>Pseudomonadaceae</taxon>
        <taxon>Pseudomonas</taxon>
    </lineage>
</organism>
<sequence length="407" mass="41937">MAVDMSRSPTSSGWLSGISGEVRCLCVISFISAVGFGIQSPAIPVFGQSLGVGSTMIGMIIASFPFARLLMAWPGGRLVNRLGEYRLLCGGLAVLALSSVGAGMATSASELLVFRGFCGVGSILYSISAMSLMLRTTDASHRGRASGLFMGAYYVGTVTGPAIGSLFVGMSVRLPFFIYGAGAGAACVVALILLRHLRHQRSAQLTTGKRPVSVAQALRLPTYRAAIAGNFAIGFAVYGVRVSILPLFLLVVLQQPAKWIGIGLTIGALAQTILLPNSGQLVDTWGRKPTLMLGLALVLCSFLTILIGESLSTYLTGMALMGLGTAFCATSAAAIAGDVADGRGGTVIASYQMSADLGMVIGPILIGLIAEHGSYALALGCTAGLLALAGLMSFAMPHKKNEESTNG</sequence>
<keyword evidence="2" id="KW-0813">Transport</keyword>
<evidence type="ECO:0000256" key="4">
    <source>
        <dbReference type="ARBA" id="ARBA00022989"/>
    </source>
</evidence>
<evidence type="ECO:0000313" key="8">
    <source>
        <dbReference type="EMBL" id="POF42385.1"/>
    </source>
</evidence>
<dbReference type="Gene3D" id="1.20.1720.10">
    <property type="entry name" value="Multidrug resistance protein D"/>
    <property type="match status" value="1"/>
</dbReference>
<feature type="transmembrane region" description="Helical" evidence="6">
    <location>
        <begin position="348"/>
        <end position="369"/>
    </location>
</feature>
<feature type="domain" description="Major facilitator superfamily (MFS) profile" evidence="7">
    <location>
        <begin position="21"/>
        <end position="401"/>
    </location>
</feature>
<feature type="transmembrane region" description="Helical" evidence="6">
    <location>
        <begin position="375"/>
        <end position="395"/>
    </location>
</feature>
<feature type="transmembrane region" description="Helical" evidence="6">
    <location>
        <begin position="20"/>
        <end position="38"/>
    </location>
</feature>
<dbReference type="PROSITE" id="PS50850">
    <property type="entry name" value="MFS"/>
    <property type="match status" value="1"/>
</dbReference>
<proteinExistence type="predicted"/>
<feature type="transmembrane region" description="Helical" evidence="6">
    <location>
        <begin position="290"/>
        <end position="308"/>
    </location>
</feature>
<evidence type="ECO:0000256" key="5">
    <source>
        <dbReference type="ARBA" id="ARBA00023136"/>
    </source>
</evidence>
<evidence type="ECO:0000256" key="3">
    <source>
        <dbReference type="ARBA" id="ARBA00022692"/>
    </source>
</evidence>
<dbReference type="PANTHER" id="PTHR23506">
    <property type="entry name" value="GH10249P"/>
    <property type="match status" value="1"/>
</dbReference>
<feature type="transmembrane region" description="Helical" evidence="6">
    <location>
        <begin position="176"/>
        <end position="194"/>
    </location>
</feature>
<dbReference type="EMBL" id="MUJK01000003">
    <property type="protein sequence ID" value="POF42385.1"/>
    <property type="molecule type" value="Genomic_DNA"/>
</dbReference>
<dbReference type="InterPro" id="IPR020846">
    <property type="entry name" value="MFS_dom"/>
</dbReference>
<dbReference type="Pfam" id="PF07690">
    <property type="entry name" value="MFS_1"/>
    <property type="match status" value="2"/>
</dbReference>
<feature type="transmembrane region" description="Helical" evidence="6">
    <location>
        <begin position="227"/>
        <end position="253"/>
    </location>
</feature>
<evidence type="ECO:0000313" key="9">
    <source>
        <dbReference type="Proteomes" id="UP000237440"/>
    </source>
</evidence>
<comment type="subcellular location">
    <subcellularLocation>
        <location evidence="1">Membrane</location>
        <topology evidence="1">Multi-pass membrane protein</topology>
    </subcellularLocation>
</comment>
<evidence type="ECO:0000256" key="6">
    <source>
        <dbReference type="SAM" id="Phobius"/>
    </source>
</evidence>
<feature type="transmembrane region" description="Helical" evidence="6">
    <location>
        <begin position="112"/>
        <end position="134"/>
    </location>
</feature>
<feature type="transmembrane region" description="Helical" evidence="6">
    <location>
        <begin position="85"/>
        <end position="106"/>
    </location>
</feature>
<dbReference type="PANTHER" id="PTHR23506:SF23">
    <property type="entry name" value="GH10249P"/>
    <property type="match status" value="1"/>
</dbReference>
<dbReference type="InterPro" id="IPR001958">
    <property type="entry name" value="Tet-R_TetA/multi-R_MdtG-like"/>
</dbReference>
<dbReference type="CDD" id="cd17325">
    <property type="entry name" value="MFS_MdtG_SLC18_like"/>
    <property type="match status" value="1"/>
</dbReference>
<dbReference type="GO" id="GO:0022857">
    <property type="term" value="F:transmembrane transporter activity"/>
    <property type="evidence" value="ECO:0007669"/>
    <property type="project" value="InterPro"/>
</dbReference>
<feature type="transmembrane region" description="Helical" evidence="6">
    <location>
        <begin position="314"/>
        <end position="336"/>
    </location>
</feature>
<name>A0A2S3VR05_9PSED</name>
<dbReference type="InterPro" id="IPR050930">
    <property type="entry name" value="MFS_Vesicular_Transporter"/>
</dbReference>
<keyword evidence="3 6" id="KW-0812">Transmembrane</keyword>
<dbReference type="InterPro" id="IPR036259">
    <property type="entry name" value="MFS_trans_sf"/>
</dbReference>
<reference evidence="9" key="1">
    <citation type="submission" date="2017-02" db="EMBL/GenBank/DDBJ databases">
        <authorList>
            <person name="Furmanczyk E.M."/>
        </authorList>
    </citation>
    <scope>NUCLEOTIDE SEQUENCE [LARGE SCALE GENOMIC DNA]</scope>
    <source>
        <strain evidence="9">AP3_22</strain>
    </source>
</reference>
<comment type="caution">
    <text evidence="8">The sequence shown here is derived from an EMBL/GenBank/DDBJ whole genome shotgun (WGS) entry which is preliminary data.</text>
</comment>
<dbReference type="SUPFAM" id="SSF103473">
    <property type="entry name" value="MFS general substrate transporter"/>
    <property type="match status" value="1"/>
</dbReference>
<gene>
    <name evidence="8" type="ORF">B0D71_13260</name>
</gene>
<feature type="transmembrane region" description="Helical" evidence="6">
    <location>
        <begin position="50"/>
        <end position="73"/>
    </location>
</feature>
<keyword evidence="9" id="KW-1185">Reference proteome</keyword>
<feature type="transmembrane region" description="Helical" evidence="6">
    <location>
        <begin position="146"/>
        <end position="170"/>
    </location>
</feature>
<dbReference type="OrthoDB" id="9810492at2"/>
<dbReference type="Proteomes" id="UP000237440">
    <property type="component" value="Unassembled WGS sequence"/>
</dbReference>